<dbReference type="GO" id="GO:0005576">
    <property type="term" value="C:extracellular region"/>
    <property type="evidence" value="ECO:0007669"/>
    <property type="project" value="UniProtKB-SubCell"/>
</dbReference>
<keyword evidence="4" id="KW-0479">Metal-binding</keyword>
<feature type="domain" description="Right handed beta helix" evidence="9">
    <location>
        <begin position="298"/>
        <end position="436"/>
    </location>
</feature>
<dbReference type="OrthoDB" id="9765222at2"/>
<accession>A0A1H3GAW5</accession>
<keyword evidence="6" id="KW-0106">Calcium</keyword>
<dbReference type="InterPro" id="IPR052052">
    <property type="entry name" value="Polysaccharide_Lyase_9"/>
</dbReference>
<comment type="cofactor">
    <cofactor evidence="1">
        <name>Ca(2+)</name>
        <dbReference type="ChEBI" id="CHEBI:29108"/>
    </cofactor>
</comment>
<reference evidence="11 12" key="1">
    <citation type="submission" date="2016-10" db="EMBL/GenBank/DDBJ databases">
        <authorList>
            <person name="de Groot N.N."/>
        </authorList>
    </citation>
    <scope>NUCLEOTIDE SEQUENCE [LARGE SCALE GENOMIC DNA]</scope>
    <source>
        <strain evidence="11 12">DSM 14045</strain>
    </source>
</reference>
<evidence type="ECO:0000256" key="5">
    <source>
        <dbReference type="ARBA" id="ARBA00022729"/>
    </source>
</evidence>
<dbReference type="Proteomes" id="UP000183918">
    <property type="component" value="Unassembled WGS sequence"/>
</dbReference>
<dbReference type="Pfam" id="PF13229">
    <property type="entry name" value="Beta_helix"/>
    <property type="match status" value="1"/>
</dbReference>
<keyword evidence="3" id="KW-0964">Secreted</keyword>
<evidence type="ECO:0000313" key="12">
    <source>
        <dbReference type="Proteomes" id="UP000183918"/>
    </source>
</evidence>
<evidence type="ECO:0000256" key="3">
    <source>
        <dbReference type="ARBA" id="ARBA00022525"/>
    </source>
</evidence>
<dbReference type="InterPro" id="IPR049169">
    <property type="entry name" value="Glyco_hydro_120_ins"/>
</dbReference>
<evidence type="ECO:0000313" key="11">
    <source>
        <dbReference type="EMBL" id="SDX99469.1"/>
    </source>
</evidence>
<dbReference type="Gene3D" id="2.160.20.10">
    <property type="entry name" value="Single-stranded right-handed beta-helix, Pectin lyase-like"/>
    <property type="match status" value="1"/>
</dbReference>
<dbReference type="Gene3D" id="2.60.40.1180">
    <property type="entry name" value="Golgi alpha-mannosidase II"/>
    <property type="match status" value="1"/>
</dbReference>
<evidence type="ECO:0000256" key="7">
    <source>
        <dbReference type="ARBA" id="ARBA00023239"/>
    </source>
</evidence>
<dbReference type="STRING" id="1122142.SAMN02910414_00480"/>
<evidence type="ECO:0000259" key="10">
    <source>
        <dbReference type="Pfam" id="PF21258"/>
    </source>
</evidence>
<keyword evidence="5" id="KW-0732">Signal</keyword>
<dbReference type="InterPro" id="IPR012334">
    <property type="entry name" value="Pectin_lyas_fold"/>
</dbReference>
<proteinExistence type="inferred from homology"/>
<comment type="subcellular location">
    <subcellularLocation>
        <location evidence="2">Secreted</location>
    </subcellularLocation>
</comment>
<feature type="domain" description="Glycoside hydrolase 120 insertion" evidence="10">
    <location>
        <begin position="78"/>
        <end position="188"/>
    </location>
</feature>
<dbReference type="PANTHER" id="PTHR40088">
    <property type="entry name" value="PECTATE LYASE (EUROFUNG)"/>
    <property type="match status" value="1"/>
</dbReference>
<evidence type="ECO:0000256" key="2">
    <source>
        <dbReference type="ARBA" id="ARBA00004613"/>
    </source>
</evidence>
<keyword evidence="7" id="KW-0456">Lyase</keyword>
<dbReference type="InterPro" id="IPR039448">
    <property type="entry name" value="Beta_helix"/>
</dbReference>
<dbReference type="InterPro" id="IPR011050">
    <property type="entry name" value="Pectin_lyase_fold/virulence"/>
</dbReference>
<dbReference type="EMBL" id="FNPG01000006">
    <property type="protein sequence ID" value="SDX99469.1"/>
    <property type="molecule type" value="Genomic_DNA"/>
</dbReference>
<protein>
    <submittedName>
        <fullName evidence="11">Right handed beta helix region</fullName>
    </submittedName>
</protein>
<dbReference type="SUPFAM" id="SSF51126">
    <property type="entry name" value="Pectin lyase-like"/>
    <property type="match status" value="1"/>
</dbReference>
<organism evidence="11 12">
    <name type="scientific">Lachnobacterium bovis DSM 14045</name>
    <dbReference type="NCBI Taxonomy" id="1122142"/>
    <lineage>
        <taxon>Bacteria</taxon>
        <taxon>Bacillati</taxon>
        <taxon>Bacillota</taxon>
        <taxon>Clostridia</taxon>
        <taxon>Lachnospirales</taxon>
        <taxon>Lachnospiraceae</taxon>
        <taxon>Lachnobacterium</taxon>
    </lineage>
</organism>
<sequence>MKFYVSACAKKSGNGDINNPFLTIQEAAEIAKPGDEVFVFPGEYREAVNPINSGEEDRPIKYTSIEKHKAIITGAERVKGWKTLGKGVWERRINCEIFGDYNPYTTRVSGDWFIADFVAHTGDVYLNHKSMYEVTSEEDVKNPKLNPNSWDKEFSKYVWYAKEDKKNNQIVFLCNFDKVDPNEEIVEISVRKNCFFPKQIGKNYIHLSGFVIREAATQWAPPTAFQDGMIGPHWSKGWMIEDCDVYESKCVGISLGKYKQEDNDNKWLNWKYKDGAQTERECICEAVVNGWNKDNIGSHIVRNCKIHDCGQAGIVGHLGAVFSIIENNEIYNINNKQNLAGAEIGGIKLHAAIDTIIRRNHIYNCTRGLWLDWQAQGTRVSQNLFHHNTLPKLEKIEKLNVAAFQGMGEDIFVEVSHGPTLIDNNVLLSDRAIKLASQGVAVVHNLIAGGLVSIGIGTDNGGVKLKDKTVRYTPYHMAHSTDIMGFMTILHGDDKFYNNIFIQQEKRAVMKNVMEELSKDGNRWDDGNINVGTDVFDNGFLSFDEWKHEFEGYCGMGSPDTDRYYMPLPVWTNGNVFLNGAKPWKKEKNYKVDSDKKYKLKLVSDENGWYLDTDIYDFVAEVKSNLVTTKTLGIAFEPEEQFENPNGEPLILDRDFYGNMREKSTIPGPFAFDKSEKTMLNLTNKIAIDTLKM</sequence>
<dbReference type="GO" id="GO:0016837">
    <property type="term" value="F:carbon-oxygen lyase activity, acting on polysaccharides"/>
    <property type="evidence" value="ECO:0007669"/>
    <property type="project" value="TreeGrafter"/>
</dbReference>
<evidence type="ECO:0000256" key="4">
    <source>
        <dbReference type="ARBA" id="ARBA00022723"/>
    </source>
</evidence>
<dbReference type="RefSeq" id="WP_074715852.1">
    <property type="nucleotide sequence ID" value="NZ_FNPG01000006.1"/>
</dbReference>
<dbReference type="InterPro" id="IPR013780">
    <property type="entry name" value="Glyco_hydro_b"/>
</dbReference>
<evidence type="ECO:0000259" key="9">
    <source>
        <dbReference type="Pfam" id="PF13229"/>
    </source>
</evidence>
<evidence type="ECO:0000256" key="8">
    <source>
        <dbReference type="ARBA" id="ARBA00038263"/>
    </source>
</evidence>
<dbReference type="PANTHER" id="PTHR40088:SF1">
    <property type="entry name" value="PECTATE LYASE PEL9"/>
    <property type="match status" value="1"/>
</dbReference>
<gene>
    <name evidence="11" type="ORF">SAMN02910414_00480</name>
</gene>
<comment type="similarity">
    <text evidence="8">Belongs to the polysaccharide lyase 9 family.</text>
</comment>
<dbReference type="Pfam" id="PF21258">
    <property type="entry name" value="Glyco_hydro_120_ins"/>
    <property type="match status" value="1"/>
</dbReference>
<name>A0A1H3GAW5_9FIRM</name>
<dbReference type="eggNOG" id="COG1653">
    <property type="taxonomic scope" value="Bacteria"/>
</dbReference>
<dbReference type="GO" id="GO:0046872">
    <property type="term" value="F:metal ion binding"/>
    <property type="evidence" value="ECO:0007669"/>
    <property type="project" value="UniProtKB-KW"/>
</dbReference>
<evidence type="ECO:0000256" key="6">
    <source>
        <dbReference type="ARBA" id="ARBA00022837"/>
    </source>
</evidence>
<evidence type="ECO:0000256" key="1">
    <source>
        <dbReference type="ARBA" id="ARBA00001913"/>
    </source>
</evidence>
<keyword evidence="12" id="KW-1185">Reference proteome</keyword>
<dbReference type="AlphaFoldDB" id="A0A1H3GAW5"/>